<feature type="region of interest" description="Disordered" evidence="17">
    <location>
        <begin position="30"/>
        <end position="69"/>
    </location>
</feature>
<reference evidence="19" key="1">
    <citation type="submission" date="2021-02" db="EMBL/GenBank/DDBJ databases">
        <authorList>
            <person name="Nowell W R."/>
        </authorList>
    </citation>
    <scope>NUCLEOTIDE SEQUENCE</scope>
</reference>
<evidence type="ECO:0000256" key="10">
    <source>
        <dbReference type="ARBA" id="ARBA00022982"/>
    </source>
</evidence>
<evidence type="ECO:0000256" key="18">
    <source>
        <dbReference type="SAM" id="Phobius"/>
    </source>
</evidence>
<comment type="similarity">
    <text evidence="3">Belongs to the complex I NDUFB11 subunit family.</text>
</comment>
<comment type="subunit">
    <text evidence="16">Complex I is composed of 45 different subunits. Interacts with BCAP31.</text>
</comment>
<keyword evidence="9" id="KW-0809">Transit peptide</keyword>
<keyword evidence="13 18" id="KW-0472">Membrane</keyword>
<keyword evidence="8" id="KW-0999">Mitochondrion inner membrane</keyword>
<evidence type="ECO:0000313" key="21">
    <source>
        <dbReference type="EMBL" id="CAF3589597.1"/>
    </source>
</evidence>
<evidence type="ECO:0000313" key="22">
    <source>
        <dbReference type="EMBL" id="CAF3743512.1"/>
    </source>
</evidence>
<sequence length="198" mass="23441">MIAPVRTGYPLLTRWRPLLIHSSIRNMITGRSRSETPQGVPDDWGTLKPLDKDPESKPIKRDDKRVGAPDEVKGKEMEILWPTDREIQEGEFSKPQWERKQINHIWYGYDFNDKFRDEAKMKQRMFSLVSLGIFVFWFMWRYFPDRLLINWCQREAYLRLAARESLGLPGVSPWYVDPAKVEPFLPNDEELGDMPIEI</sequence>
<evidence type="ECO:0000256" key="15">
    <source>
        <dbReference type="ARBA" id="ARBA00031387"/>
    </source>
</evidence>
<evidence type="ECO:0000256" key="8">
    <source>
        <dbReference type="ARBA" id="ARBA00022792"/>
    </source>
</evidence>
<evidence type="ECO:0000313" key="20">
    <source>
        <dbReference type="EMBL" id="CAF1368155.1"/>
    </source>
</evidence>
<feature type="compositionally biased region" description="Basic and acidic residues" evidence="17">
    <location>
        <begin position="49"/>
        <end position="69"/>
    </location>
</feature>
<keyword evidence="11 18" id="KW-1133">Transmembrane helix</keyword>
<evidence type="ECO:0000313" key="23">
    <source>
        <dbReference type="Proteomes" id="UP000663889"/>
    </source>
</evidence>
<comment type="subcellular location">
    <subcellularLocation>
        <location evidence="2">Mitochondrion inner membrane</location>
        <topology evidence="2">Single-pass membrane protein</topology>
    </subcellularLocation>
</comment>
<dbReference type="PANTHER" id="PTHR13327:SF0">
    <property type="entry name" value="NADH DEHYDROGENASE [UBIQUINONE] 1 BETA SUBCOMPLEX SUBUNIT 11, MITOCHONDRIAL"/>
    <property type="match status" value="1"/>
</dbReference>
<dbReference type="Pfam" id="PF10183">
    <property type="entry name" value="ESSS"/>
    <property type="match status" value="1"/>
</dbReference>
<dbReference type="GO" id="GO:0005743">
    <property type="term" value="C:mitochondrial inner membrane"/>
    <property type="evidence" value="ECO:0007669"/>
    <property type="project" value="UniProtKB-SubCell"/>
</dbReference>
<dbReference type="EMBL" id="CAJNOO010004092">
    <property type="protein sequence ID" value="CAF1368155.1"/>
    <property type="molecule type" value="Genomic_DNA"/>
</dbReference>
<evidence type="ECO:0000256" key="6">
    <source>
        <dbReference type="ARBA" id="ARBA00022660"/>
    </source>
</evidence>
<evidence type="ECO:0000256" key="16">
    <source>
        <dbReference type="ARBA" id="ARBA00046528"/>
    </source>
</evidence>
<dbReference type="PANTHER" id="PTHR13327">
    <property type="entry name" value="NADH-UBIQUINONE OXIDOREDUCTASE ESSS SUBUNIT, MITOCHONDRIAL PRECURSOR"/>
    <property type="match status" value="1"/>
</dbReference>
<evidence type="ECO:0000256" key="4">
    <source>
        <dbReference type="ARBA" id="ARBA00018632"/>
    </source>
</evidence>
<dbReference type="Proteomes" id="UP000663823">
    <property type="component" value="Unassembled WGS sequence"/>
</dbReference>
<keyword evidence="5" id="KW-0813">Transport</keyword>
<organism evidence="19 23">
    <name type="scientific">Rotaria sordida</name>
    <dbReference type="NCBI Taxonomy" id="392033"/>
    <lineage>
        <taxon>Eukaryota</taxon>
        <taxon>Metazoa</taxon>
        <taxon>Spiralia</taxon>
        <taxon>Gnathifera</taxon>
        <taxon>Rotifera</taxon>
        <taxon>Eurotatoria</taxon>
        <taxon>Bdelloidea</taxon>
        <taxon>Philodinida</taxon>
        <taxon>Philodinidae</taxon>
        <taxon>Rotaria</taxon>
    </lineage>
</organism>
<evidence type="ECO:0000256" key="5">
    <source>
        <dbReference type="ARBA" id="ARBA00022448"/>
    </source>
</evidence>
<evidence type="ECO:0000256" key="11">
    <source>
        <dbReference type="ARBA" id="ARBA00022989"/>
    </source>
</evidence>
<dbReference type="Proteomes" id="UP000663889">
    <property type="component" value="Unassembled WGS sequence"/>
</dbReference>
<evidence type="ECO:0000256" key="2">
    <source>
        <dbReference type="ARBA" id="ARBA00004434"/>
    </source>
</evidence>
<evidence type="ECO:0000256" key="1">
    <source>
        <dbReference type="ARBA" id="ARBA00003195"/>
    </source>
</evidence>
<evidence type="ECO:0000256" key="17">
    <source>
        <dbReference type="SAM" id="MobiDB-lite"/>
    </source>
</evidence>
<dbReference type="EMBL" id="CAJOBE010000180">
    <property type="protein sequence ID" value="CAF3589597.1"/>
    <property type="molecule type" value="Genomic_DNA"/>
</dbReference>
<evidence type="ECO:0000256" key="14">
    <source>
        <dbReference type="ARBA" id="ARBA00030753"/>
    </source>
</evidence>
<accession>A0A814E1U1</accession>
<dbReference type="InterPro" id="IPR019329">
    <property type="entry name" value="NADH_UbQ_OxRdtase_ESSS_su"/>
</dbReference>
<feature type="transmembrane region" description="Helical" evidence="18">
    <location>
        <begin position="125"/>
        <end position="143"/>
    </location>
</feature>
<protein>
    <recommendedName>
        <fullName evidence="4">NADH dehydrogenase [ubiquinone] 1 beta subcomplex subunit 11, mitochondrial</fullName>
    </recommendedName>
    <alternativeName>
        <fullName evidence="15">Complex I-ESSS</fullName>
    </alternativeName>
    <alternativeName>
        <fullName evidence="14">NADH-ubiquinone oxidoreductase ESSS subunit</fullName>
    </alternativeName>
</protein>
<evidence type="ECO:0000256" key="7">
    <source>
        <dbReference type="ARBA" id="ARBA00022692"/>
    </source>
</evidence>
<gene>
    <name evidence="21" type="ORF">FNK824_LOCUS2853</name>
    <name evidence="22" type="ORF">OTI717_LOCUS15160</name>
    <name evidence="20" type="ORF">RFH988_LOCUS33191</name>
    <name evidence="19" type="ORF">SEV965_LOCUS8987</name>
</gene>
<dbReference type="Proteomes" id="UP000663882">
    <property type="component" value="Unassembled WGS sequence"/>
</dbReference>
<comment type="function">
    <text evidence="1">Accessory subunit of the mitochondrial membrane respiratory chain NADH dehydrogenase (Complex I), that is believed not to be involved in catalysis. Complex I functions in the transfer of electrons from NADH to the respiratory chain. The immediate electron acceptor for the enzyme is believed to be ubiquinone.</text>
</comment>
<dbReference type="Proteomes" id="UP000663874">
    <property type="component" value="Unassembled WGS sequence"/>
</dbReference>
<dbReference type="EMBL" id="CAJOAX010001763">
    <property type="protein sequence ID" value="CAF3743512.1"/>
    <property type="molecule type" value="Genomic_DNA"/>
</dbReference>
<name>A0A814E1U1_9BILA</name>
<dbReference type="OrthoDB" id="5917019at2759"/>
<keyword evidence="10" id="KW-0249">Electron transport</keyword>
<keyword evidence="12" id="KW-0496">Mitochondrion</keyword>
<evidence type="ECO:0000313" key="19">
    <source>
        <dbReference type="EMBL" id="CAF0965950.1"/>
    </source>
</evidence>
<dbReference type="AlphaFoldDB" id="A0A814E1U1"/>
<dbReference type="EMBL" id="CAJNOU010000342">
    <property type="protein sequence ID" value="CAF0965950.1"/>
    <property type="molecule type" value="Genomic_DNA"/>
</dbReference>
<evidence type="ECO:0000256" key="13">
    <source>
        <dbReference type="ARBA" id="ARBA00023136"/>
    </source>
</evidence>
<comment type="caution">
    <text evidence="19">The sequence shown here is derived from an EMBL/GenBank/DDBJ whole genome shotgun (WGS) entry which is preliminary data.</text>
</comment>
<proteinExistence type="inferred from homology"/>
<evidence type="ECO:0000256" key="3">
    <source>
        <dbReference type="ARBA" id="ARBA00008915"/>
    </source>
</evidence>
<evidence type="ECO:0000256" key="9">
    <source>
        <dbReference type="ARBA" id="ARBA00022946"/>
    </source>
</evidence>
<keyword evidence="6" id="KW-0679">Respiratory chain</keyword>
<evidence type="ECO:0000256" key="12">
    <source>
        <dbReference type="ARBA" id="ARBA00023128"/>
    </source>
</evidence>
<keyword evidence="7 18" id="KW-0812">Transmembrane</keyword>